<sequence length="186" mass="20993">MTHGRKKDIIRTNDLTKFLEGCTVNVISRVENCYALNGHVIYKCSSGERERERERDRCTWYKLDKRRLPKRKKKNSLRNQEYKAAVTSGCELYFVCSPCSKKEQTHRSEADIDVDDFAANCEMGFDISDIHDNVTDEDLDSTRAEGNGNVDDDGAIDGDHITGNEMDDTTGNGDDDGDIDGPPDME</sequence>
<feature type="compositionally biased region" description="Acidic residues" evidence="1">
    <location>
        <begin position="165"/>
        <end position="186"/>
    </location>
</feature>
<keyword evidence="3" id="KW-1185">Reference proteome</keyword>
<proteinExistence type="predicted"/>
<gene>
    <name evidence="2" type="ORF">DPMN_135302</name>
</gene>
<dbReference type="AlphaFoldDB" id="A0A9D4G3N2"/>
<organism evidence="2 3">
    <name type="scientific">Dreissena polymorpha</name>
    <name type="common">Zebra mussel</name>
    <name type="synonym">Mytilus polymorpha</name>
    <dbReference type="NCBI Taxonomy" id="45954"/>
    <lineage>
        <taxon>Eukaryota</taxon>
        <taxon>Metazoa</taxon>
        <taxon>Spiralia</taxon>
        <taxon>Lophotrochozoa</taxon>
        <taxon>Mollusca</taxon>
        <taxon>Bivalvia</taxon>
        <taxon>Autobranchia</taxon>
        <taxon>Heteroconchia</taxon>
        <taxon>Euheterodonta</taxon>
        <taxon>Imparidentia</taxon>
        <taxon>Neoheterodontei</taxon>
        <taxon>Myida</taxon>
        <taxon>Dreissenoidea</taxon>
        <taxon>Dreissenidae</taxon>
        <taxon>Dreissena</taxon>
    </lineage>
</organism>
<dbReference type="Proteomes" id="UP000828390">
    <property type="component" value="Unassembled WGS sequence"/>
</dbReference>
<reference evidence="2" key="1">
    <citation type="journal article" date="2019" name="bioRxiv">
        <title>The Genome of the Zebra Mussel, Dreissena polymorpha: A Resource for Invasive Species Research.</title>
        <authorList>
            <person name="McCartney M.A."/>
            <person name="Auch B."/>
            <person name="Kono T."/>
            <person name="Mallez S."/>
            <person name="Zhang Y."/>
            <person name="Obille A."/>
            <person name="Becker A."/>
            <person name="Abrahante J.E."/>
            <person name="Garbe J."/>
            <person name="Badalamenti J.P."/>
            <person name="Herman A."/>
            <person name="Mangelson H."/>
            <person name="Liachko I."/>
            <person name="Sullivan S."/>
            <person name="Sone E.D."/>
            <person name="Koren S."/>
            <person name="Silverstein K.A.T."/>
            <person name="Beckman K.B."/>
            <person name="Gohl D.M."/>
        </authorList>
    </citation>
    <scope>NUCLEOTIDE SEQUENCE</scope>
    <source>
        <strain evidence="2">Duluth1</strain>
        <tissue evidence="2">Whole animal</tissue>
    </source>
</reference>
<evidence type="ECO:0000256" key="1">
    <source>
        <dbReference type="SAM" id="MobiDB-lite"/>
    </source>
</evidence>
<accession>A0A9D4G3N2</accession>
<name>A0A9D4G3N2_DREPO</name>
<protein>
    <submittedName>
        <fullName evidence="2">Uncharacterized protein</fullName>
    </submittedName>
</protein>
<feature type="region of interest" description="Disordered" evidence="1">
    <location>
        <begin position="138"/>
        <end position="186"/>
    </location>
</feature>
<comment type="caution">
    <text evidence="2">The sequence shown here is derived from an EMBL/GenBank/DDBJ whole genome shotgun (WGS) entry which is preliminary data.</text>
</comment>
<dbReference type="EMBL" id="JAIWYP010000006">
    <property type="protein sequence ID" value="KAH3806972.1"/>
    <property type="molecule type" value="Genomic_DNA"/>
</dbReference>
<evidence type="ECO:0000313" key="2">
    <source>
        <dbReference type="EMBL" id="KAH3806972.1"/>
    </source>
</evidence>
<evidence type="ECO:0000313" key="3">
    <source>
        <dbReference type="Proteomes" id="UP000828390"/>
    </source>
</evidence>
<reference evidence="2" key="2">
    <citation type="submission" date="2020-11" db="EMBL/GenBank/DDBJ databases">
        <authorList>
            <person name="McCartney M.A."/>
            <person name="Auch B."/>
            <person name="Kono T."/>
            <person name="Mallez S."/>
            <person name="Becker A."/>
            <person name="Gohl D.M."/>
            <person name="Silverstein K.A.T."/>
            <person name="Koren S."/>
            <person name="Bechman K.B."/>
            <person name="Herman A."/>
            <person name="Abrahante J.E."/>
            <person name="Garbe J."/>
        </authorList>
    </citation>
    <scope>NUCLEOTIDE SEQUENCE</scope>
    <source>
        <strain evidence="2">Duluth1</strain>
        <tissue evidence="2">Whole animal</tissue>
    </source>
</reference>